<evidence type="ECO:0000256" key="14">
    <source>
        <dbReference type="ARBA" id="ARBA00022918"/>
    </source>
</evidence>
<dbReference type="Pfam" id="PF08284">
    <property type="entry name" value="RVP_2"/>
    <property type="match status" value="1"/>
</dbReference>
<dbReference type="InterPro" id="IPR036397">
    <property type="entry name" value="RNaseH_sf"/>
</dbReference>
<dbReference type="Gene3D" id="3.10.10.10">
    <property type="entry name" value="HIV Type 1 Reverse Transcriptase, subunit A, domain 1"/>
    <property type="match status" value="1"/>
</dbReference>
<evidence type="ECO:0000256" key="17">
    <source>
        <dbReference type="ARBA" id="ARBA00023172"/>
    </source>
</evidence>
<keyword evidence="8" id="KW-0479">Metal-binding</keyword>
<dbReference type="CDD" id="cd00303">
    <property type="entry name" value="retropepsin_like"/>
    <property type="match status" value="1"/>
</dbReference>
<evidence type="ECO:0000256" key="8">
    <source>
        <dbReference type="ARBA" id="ARBA00022723"/>
    </source>
</evidence>
<dbReference type="SUPFAM" id="SSF56672">
    <property type="entry name" value="DNA/RNA polymerases"/>
    <property type="match status" value="1"/>
</dbReference>
<dbReference type="SMART" id="SM00343">
    <property type="entry name" value="ZnF_C2HC"/>
    <property type="match status" value="1"/>
</dbReference>
<accession>A0A6A2Y2Y9</accession>
<evidence type="ECO:0000259" key="22">
    <source>
        <dbReference type="PROSITE" id="PS50158"/>
    </source>
</evidence>
<feature type="compositionally biased region" description="Polar residues" evidence="21">
    <location>
        <begin position="242"/>
        <end position="255"/>
    </location>
</feature>
<dbReference type="Pfam" id="PF00098">
    <property type="entry name" value="zf-CCHC"/>
    <property type="match status" value="1"/>
</dbReference>
<dbReference type="Gene3D" id="3.30.70.270">
    <property type="match status" value="3"/>
</dbReference>
<protein>
    <recommendedName>
        <fullName evidence="3">RNA-directed DNA polymerase</fullName>
        <ecNumber evidence="3">2.7.7.49</ecNumber>
    </recommendedName>
</protein>
<evidence type="ECO:0000256" key="9">
    <source>
        <dbReference type="ARBA" id="ARBA00022750"/>
    </source>
</evidence>
<evidence type="ECO:0000313" key="24">
    <source>
        <dbReference type="EMBL" id="KAE8664337.1"/>
    </source>
</evidence>
<keyword evidence="12" id="KW-0460">Magnesium</keyword>
<comment type="similarity">
    <text evidence="2">Belongs to the nucleosome assembly protein (NAP) family.</text>
</comment>
<dbReference type="GO" id="GO:0000724">
    <property type="term" value="P:double-strand break repair via homologous recombination"/>
    <property type="evidence" value="ECO:0007669"/>
    <property type="project" value="UniProtKB-ARBA"/>
</dbReference>
<dbReference type="InterPro" id="IPR012337">
    <property type="entry name" value="RNaseH-like_sf"/>
</dbReference>
<dbReference type="InterPro" id="IPR005162">
    <property type="entry name" value="Retrotrans_gag_dom"/>
</dbReference>
<keyword evidence="20" id="KW-0863">Zinc-finger</keyword>
<feature type="region of interest" description="Disordered" evidence="21">
    <location>
        <begin position="24"/>
        <end position="60"/>
    </location>
</feature>
<keyword evidence="20" id="KW-0862">Zinc</keyword>
<dbReference type="GO" id="GO:0004190">
    <property type="term" value="F:aspartic-type endopeptidase activity"/>
    <property type="evidence" value="ECO:0007669"/>
    <property type="project" value="UniProtKB-KW"/>
</dbReference>
<dbReference type="InterPro" id="IPR056924">
    <property type="entry name" value="SH3_Tf2-1"/>
</dbReference>
<comment type="subcellular location">
    <subcellularLocation>
        <location evidence="1">Nucleus</location>
    </subcellularLocation>
</comment>
<keyword evidence="25" id="KW-1185">Reference proteome</keyword>
<dbReference type="FunFam" id="3.30.1120.90:FF:000005">
    <property type="entry name" value="Nucleosome assembly protein11"/>
    <property type="match status" value="1"/>
</dbReference>
<dbReference type="EMBL" id="VEPZ02001652">
    <property type="protein sequence ID" value="KAE8664337.1"/>
    <property type="molecule type" value="Genomic_DNA"/>
</dbReference>
<evidence type="ECO:0000256" key="18">
    <source>
        <dbReference type="ARBA" id="ARBA00023186"/>
    </source>
</evidence>
<dbReference type="Gene3D" id="1.10.340.70">
    <property type="match status" value="1"/>
</dbReference>
<keyword evidence="18" id="KW-0143">Chaperone</keyword>
<dbReference type="Gene3D" id="4.10.60.10">
    <property type="entry name" value="Zinc finger, CCHC-type"/>
    <property type="match status" value="1"/>
</dbReference>
<evidence type="ECO:0000256" key="19">
    <source>
        <dbReference type="ARBA" id="ARBA00023242"/>
    </source>
</evidence>
<keyword evidence="7" id="KW-0540">Nuclease</keyword>
<dbReference type="SUPFAM" id="SSF143113">
    <property type="entry name" value="NAP-like"/>
    <property type="match status" value="1"/>
</dbReference>
<keyword evidence="16" id="KW-0238">DNA-binding</keyword>
<dbReference type="Pfam" id="PF17917">
    <property type="entry name" value="RT_RNaseH"/>
    <property type="match status" value="1"/>
</dbReference>
<dbReference type="GO" id="GO:0042393">
    <property type="term" value="F:histone binding"/>
    <property type="evidence" value="ECO:0007669"/>
    <property type="project" value="UniProtKB-ARBA"/>
</dbReference>
<dbReference type="GO" id="GO:0005634">
    <property type="term" value="C:nucleus"/>
    <property type="evidence" value="ECO:0007669"/>
    <property type="project" value="UniProtKB-SubCell"/>
</dbReference>
<evidence type="ECO:0000256" key="21">
    <source>
        <dbReference type="SAM" id="MobiDB-lite"/>
    </source>
</evidence>
<evidence type="ECO:0000256" key="6">
    <source>
        <dbReference type="ARBA" id="ARBA00022695"/>
    </source>
</evidence>
<dbReference type="CDD" id="cd01647">
    <property type="entry name" value="RT_LTR"/>
    <property type="match status" value="1"/>
</dbReference>
<dbReference type="InterPro" id="IPR043128">
    <property type="entry name" value="Rev_trsase/Diguanyl_cyclase"/>
</dbReference>
<evidence type="ECO:0000256" key="1">
    <source>
        <dbReference type="ARBA" id="ARBA00004123"/>
    </source>
</evidence>
<dbReference type="GO" id="GO:0003677">
    <property type="term" value="F:DNA binding"/>
    <property type="evidence" value="ECO:0007669"/>
    <property type="project" value="UniProtKB-KW"/>
</dbReference>
<dbReference type="Pfam" id="PF24626">
    <property type="entry name" value="SH3_Tf2-1"/>
    <property type="match status" value="1"/>
</dbReference>
<dbReference type="PANTHER" id="PTHR37984">
    <property type="entry name" value="PROTEIN CBG26694"/>
    <property type="match status" value="1"/>
</dbReference>
<dbReference type="PROSITE" id="PS50158">
    <property type="entry name" value="ZF_CCHC"/>
    <property type="match status" value="1"/>
</dbReference>
<dbReference type="GO" id="GO:0015074">
    <property type="term" value="P:DNA integration"/>
    <property type="evidence" value="ECO:0007669"/>
    <property type="project" value="UniProtKB-KW"/>
</dbReference>
<keyword evidence="9" id="KW-0064">Aspartyl protease</keyword>
<keyword evidence="13" id="KW-0229">DNA integration</keyword>
<evidence type="ECO:0000256" key="10">
    <source>
        <dbReference type="ARBA" id="ARBA00022759"/>
    </source>
</evidence>
<dbReference type="Gene3D" id="2.40.70.10">
    <property type="entry name" value="Acid Proteases"/>
    <property type="match status" value="1"/>
</dbReference>
<feature type="compositionally biased region" description="Acidic residues" evidence="21">
    <location>
        <begin position="1618"/>
        <end position="1657"/>
    </location>
</feature>
<feature type="compositionally biased region" description="Polar residues" evidence="21">
    <location>
        <begin position="265"/>
        <end position="306"/>
    </location>
</feature>
<dbReference type="PROSITE" id="PS50994">
    <property type="entry name" value="INTEGRASE"/>
    <property type="match status" value="1"/>
</dbReference>
<evidence type="ECO:0000256" key="4">
    <source>
        <dbReference type="ARBA" id="ARBA00022670"/>
    </source>
</evidence>
<organism evidence="24 25">
    <name type="scientific">Hibiscus syriacus</name>
    <name type="common">Rose of Sharon</name>
    <dbReference type="NCBI Taxonomy" id="106335"/>
    <lineage>
        <taxon>Eukaryota</taxon>
        <taxon>Viridiplantae</taxon>
        <taxon>Streptophyta</taxon>
        <taxon>Embryophyta</taxon>
        <taxon>Tracheophyta</taxon>
        <taxon>Spermatophyta</taxon>
        <taxon>Magnoliopsida</taxon>
        <taxon>eudicotyledons</taxon>
        <taxon>Gunneridae</taxon>
        <taxon>Pentapetalae</taxon>
        <taxon>rosids</taxon>
        <taxon>malvids</taxon>
        <taxon>Malvales</taxon>
        <taxon>Malvaceae</taxon>
        <taxon>Malvoideae</taxon>
        <taxon>Hibiscus</taxon>
    </lineage>
</organism>
<keyword evidence="4" id="KW-0645">Protease</keyword>
<evidence type="ECO:0000256" key="15">
    <source>
        <dbReference type="ARBA" id="ARBA00022932"/>
    </source>
</evidence>
<evidence type="ECO:0000256" key="13">
    <source>
        <dbReference type="ARBA" id="ARBA00022908"/>
    </source>
</evidence>
<dbReference type="InterPro" id="IPR043502">
    <property type="entry name" value="DNA/RNA_pol_sf"/>
</dbReference>
<dbReference type="GO" id="GO:0006334">
    <property type="term" value="P:nucleosome assembly"/>
    <property type="evidence" value="ECO:0007669"/>
    <property type="project" value="InterPro"/>
</dbReference>
<comment type="caution">
    <text evidence="24">The sequence shown here is derived from an EMBL/GenBank/DDBJ whole genome shotgun (WGS) entry which is preliminary data.</text>
</comment>
<evidence type="ECO:0000313" key="25">
    <source>
        <dbReference type="Proteomes" id="UP000436088"/>
    </source>
</evidence>
<dbReference type="InterPro" id="IPR041373">
    <property type="entry name" value="RT_RNaseH"/>
</dbReference>
<feature type="region of interest" description="Disordered" evidence="21">
    <location>
        <begin position="240"/>
        <end position="306"/>
    </location>
</feature>
<feature type="domain" description="Integrase catalytic" evidence="23">
    <location>
        <begin position="999"/>
        <end position="1162"/>
    </location>
</feature>
<dbReference type="InterPro" id="IPR021109">
    <property type="entry name" value="Peptidase_aspartic_dom_sf"/>
</dbReference>
<keyword evidence="11" id="KW-0378">Hydrolase</keyword>
<evidence type="ECO:0000256" key="3">
    <source>
        <dbReference type="ARBA" id="ARBA00012493"/>
    </source>
</evidence>
<dbReference type="SUPFAM" id="SSF53098">
    <property type="entry name" value="Ribonuclease H-like"/>
    <property type="match status" value="1"/>
</dbReference>
<dbReference type="FunFam" id="3.10.20.370:FF:000001">
    <property type="entry name" value="Retrovirus-related Pol polyprotein from transposon 17.6-like protein"/>
    <property type="match status" value="1"/>
</dbReference>
<dbReference type="PANTHER" id="PTHR37984:SF5">
    <property type="entry name" value="PROTEIN NYNRIN-LIKE"/>
    <property type="match status" value="1"/>
</dbReference>
<dbReference type="Pfam" id="PF00956">
    <property type="entry name" value="NAP"/>
    <property type="match status" value="1"/>
</dbReference>
<dbReference type="Proteomes" id="UP000436088">
    <property type="component" value="Unassembled WGS sequence"/>
</dbReference>
<keyword evidence="10" id="KW-0255">Endonuclease</keyword>
<dbReference type="GO" id="GO:0003964">
    <property type="term" value="F:RNA-directed DNA polymerase activity"/>
    <property type="evidence" value="ECO:0007669"/>
    <property type="project" value="UniProtKB-KW"/>
</dbReference>
<dbReference type="InterPro" id="IPR050951">
    <property type="entry name" value="Retrovirus_Pol_polyprotein"/>
</dbReference>
<dbReference type="GO" id="GO:0004519">
    <property type="term" value="F:endonuclease activity"/>
    <property type="evidence" value="ECO:0007669"/>
    <property type="project" value="UniProtKB-KW"/>
</dbReference>
<evidence type="ECO:0000256" key="20">
    <source>
        <dbReference type="PROSITE-ProRule" id="PRU00047"/>
    </source>
</evidence>
<dbReference type="InterPro" id="IPR002164">
    <property type="entry name" value="NAP_family"/>
</dbReference>
<sequence>MASEPGLVDSWHKLESRVFYKMSGQGSSRNEVGDDIPAKSSNSPALARQNEEQTPSGVPVNDQDVFFRTLDAVLTRFQPPVALTPKMNVAKELKGLGASEFKGEADEDPVAADLWLNDVKIMLNGLHCSDVEKLDGVVSLLRGQARIWWTNVTLRMTNDQVTWSLFLEEFKHKYIGDQFIRQMKQEFMSMKQLNRTVYEYECLRPRLKEMLIVLNLSSFQEVVNRAKALERAQNEMFGDQRVQLSKRTGASSSFTPPKRSRDSGFRSQARSESMVSSARGSNQMRSRQTQSTGPSTGRANPGQERQCQTCGRYHSGICRVRFGACFQCGEMGHFMRDCPVRSVEPSQSERSVSMSQRGRGRGTFQLYDKRVMILIDPGSTYSYVCSKLVSELGIQLEAISNDVIVTNPLGHSARVNRVCHGCPIKIQGIEFPANLMELPFDEFEVILGMDWLYRYYANVDCRLKRVTLISPDGVDVIVFSEGWNPLANVISVMSAKKLLLLGCQGFIANVRDIRTEEKGIEEIPIVKEFSDVFPAELPGLPPDREVEFQIEIMPGTASIAMSPYRMAPKELQELKIQLQELLDKGFIRPSVSPWGAPVLFVKKKYGSMRICINYRQLNKVTIKNKYPLSRIDDLFDQLKGASVFSKIDLRSGYHQLKIQVSSNWVFIDDILIYSKSEEEHSSHLRIALQNLRDKKLYAKFSKCEFWLNEVTFLGHVISAEGVRVDPQKIKAILEWEVPNNVSEVRIKFVWTQECQKSFEKLKKILTEAPVLVQPESGKDFVVYSDAPHNGLGCVLMQEVKVVAYASRQLKPHEKNYPTHDLEIAAVVFALKIWRHYLYGEKCYLYTDHKSLKYLMTHKELNLRQRRWVEFLKDYDIMIDFHPGKASVVADALSRKTFATLRAMDVKLSLGGDGAICAELTIKPLWLVIPDDNELKNDLLMEAHCSPLTMHPEGNKMYMDLKSRYWWLGMKKGITKFVSKCLICQQVKAEYQVPSGLLQSISIPQWKWENVTMDFVTGLPLTPNKRDSIWVIVDRLTKSAHFIPVRTDFSMDKYVELYIREIIRLHGVPISIVSDRDPRFTSRFWKSLHRALGTRLNFSTSFHPQTDGQSERTIQILEDMLRSCVIEFKESWEKYLPLAEFAYNNSYQSSIKMAPYEALYGRRCRIHLNWYELKDREVIGPELIQEMEEKVQVIQNNLKAAADRQKSYADLKRKEIEFQIGDKVFLKVSPWKKVLRFGPKGKLSSRFIGPYEIVKRVGPVAYQLALPPGMEKIHNVFHVSMLRKYRSDPSHIVTTEKIEVQPDLNYEEEPVQILAHEVKQLRNKTIPLVKLLWRNHKVEEATWEREEDMKIQYPHLFILSLNKLWNNQGIIIDSNQTRLRYSWYAKSRGLHMSYKTYDRSYGTQITSFRMTGLVIILAAIDIVNGVVEVEGTKTEAASEDQGKDKDAEEKGVPDFWLIAMKNNEAVADEIIERDEEPLKYLKDIKWSRVEEPKGFKLDFYFDTNPYFKNTVLTKTYHMVDEYEPILEKATGTEIEWYPGKCLTQKLLKKRPKNGSKNSKPMTKTEECESFFNFFDPPEVPGDNEILDKDTAKELQNQMEQDYDVGCVPFSAYSREAILADDFDLDDDDTDEDDGLYDDDDEDEDDDEGDDGEDDEEGTETDKQKGAKAQGDGQQGERPQECKQQ</sequence>
<feature type="region of interest" description="Disordered" evidence="21">
    <location>
        <begin position="1618"/>
        <end position="1683"/>
    </location>
</feature>
<keyword evidence="14" id="KW-0695">RNA-directed DNA polymerase</keyword>
<dbReference type="Pfam" id="PF00078">
    <property type="entry name" value="RVT_1"/>
    <property type="match status" value="1"/>
</dbReference>
<reference evidence="24" key="1">
    <citation type="submission" date="2019-09" db="EMBL/GenBank/DDBJ databases">
        <title>Draft genome information of white flower Hibiscus syriacus.</title>
        <authorList>
            <person name="Kim Y.-M."/>
        </authorList>
    </citation>
    <scope>NUCLEOTIDE SEQUENCE [LARGE SCALE GENOMIC DNA]</scope>
    <source>
        <strain evidence="24">YM2019G1</strain>
    </source>
</reference>
<evidence type="ECO:0000256" key="5">
    <source>
        <dbReference type="ARBA" id="ARBA00022679"/>
    </source>
</evidence>
<dbReference type="InterPro" id="IPR001878">
    <property type="entry name" value="Znf_CCHC"/>
</dbReference>
<dbReference type="Gene3D" id="3.30.1120.90">
    <property type="entry name" value="Nucleosome assembly protein"/>
    <property type="match status" value="1"/>
</dbReference>
<dbReference type="Pfam" id="PF17921">
    <property type="entry name" value="Integrase_H2C2"/>
    <property type="match status" value="1"/>
</dbReference>
<evidence type="ECO:0000256" key="2">
    <source>
        <dbReference type="ARBA" id="ARBA00009947"/>
    </source>
</evidence>
<dbReference type="Gene3D" id="3.10.20.370">
    <property type="match status" value="1"/>
</dbReference>
<evidence type="ECO:0000259" key="23">
    <source>
        <dbReference type="PROSITE" id="PS50994"/>
    </source>
</evidence>
<proteinExistence type="inferred from homology"/>
<dbReference type="InterPro" id="IPR041588">
    <property type="entry name" value="Integrase_H2C2"/>
</dbReference>
<dbReference type="EC" id="2.7.7.49" evidence="3"/>
<keyword evidence="6" id="KW-0548">Nucleotidyltransferase</keyword>
<keyword evidence="5" id="KW-0808">Transferase</keyword>
<gene>
    <name evidence="24" type="ORF">F3Y22_tig00112800pilonHSYRG00034</name>
</gene>
<dbReference type="InterPro" id="IPR037231">
    <property type="entry name" value="NAP-like_sf"/>
</dbReference>
<dbReference type="FunFam" id="3.30.70.270:FF:000003">
    <property type="entry name" value="Transposon Ty3-G Gag-Pol polyprotein"/>
    <property type="match status" value="1"/>
</dbReference>
<evidence type="ECO:0000256" key="11">
    <source>
        <dbReference type="ARBA" id="ARBA00022801"/>
    </source>
</evidence>
<name>A0A6A2Y2Y9_HIBSY</name>
<evidence type="ECO:0000256" key="12">
    <source>
        <dbReference type="ARBA" id="ARBA00022842"/>
    </source>
</evidence>
<dbReference type="GO" id="GO:0006508">
    <property type="term" value="P:proteolysis"/>
    <property type="evidence" value="ECO:0007669"/>
    <property type="project" value="UniProtKB-KW"/>
</dbReference>
<dbReference type="CDD" id="cd09274">
    <property type="entry name" value="RNase_HI_RT_Ty3"/>
    <property type="match status" value="1"/>
</dbReference>
<dbReference type="InterPro" id="IPR000477">
    <property type="entry name" value="RT_dom"/>
</dbReference>
<dbReference type="SUPFAM" id="SSF50630">
    <property type="entry name" value="Acid proteases"/>
    <property type="match status" value="1"/>
</dbReference>
<keyword evidence="19" id="KW-0539">Nucleus</keyword>
<dbReference type="Pfam" id="PF03732">
    <property type="entry name" value="Retrotrans_gag"/>
    <property type="match status" value="1"/>
</dbReference>
<dbReference type="GO" id="GO:0003887">
    <property type="term" value="F:DNA-directed DNA polymerase activity"/>
    <property type="evidence" value="ECO:0007669"/>
    <property type="project" value="UniProtKB-KW"/>
</dbReference>
<feature type="domain" description="CCHC-type" evidence="22">
    <location>
        <begin position="325"/>
        <end position="339"/>
    </location>
</feature>
<evidence type="ECO:0000256" key="16">
    <source>
        <dbReference type="ARBA" id="ARBA00023125"/>
    </source>
</evidence>
<dbReference type="Gene3D" id="3.30.420.10">
    <property type="entry name" value="Ribonuclease H-like superfamily/Ribonuclease H"/>
    <property type="match status" value="1"/>
</dbReference>
<keyword evidence="15" id="KW-0239">DNA-directed DNA polymerase</keyword>
<keyword evidence="17" id="KW-0233">DNA recombination</keyword>
<dbReference type="InterPro" id="IPR001584">
    <property type="entry name" value="Integrase_cat-core"/>
</dbReference>
<evidence type="ECO:0000256" key="7">
    <source>
        <dbReference type="ARBA" id="ARBA00022722"/>
    </source>
</evidence>
<dbReference type="GO" id="GO:0008270">
    <property type="term" value="F:zinc ion binding"/>
    <property type="evidence" value="ECO:0007669"/>
    <property type="project" value="UniProtKB-KW"/>
</dbReference>